<comment type="catalytic activity">
    <reaction evidence="1">
        <text>aldehydo-D-ribose 5-phosphate = D-ribulose 5-phosphate</text>
        <dbReference type="Rhea" id="RHEA:14657"/>
        <dbReference type="ChEBI" id="CHEBI:58121"/>
        <dbReference type="ChEBI" id="CHEBI:58273"/>
        <dbReference type="EC" id="5.3.1.6"/>
    </reaction>
</comment>
<dbReference type="PANTHER" id="PTHR11934">
    <property type="entry name" value="RIBOSE-5-PHOSPHATE ISOMERASE"/>
    <property type="match status" value="1"/>
</dbReference>
<dbReference type="FunFam" id="3.40.50.1360:FF:000001">
    <property type="entry name" value="Ribose-5-phosphate isomerase A"/>
    <property type="match status" value="1"/>
</dbReference>
<organism evidence="9 10">
    <name type="scientific">Boothiomyces macroporosus</name>
    <dbReference type="NCBI Taxonomy" id="261099"/>
    <lineage>
        <taxon>Eukaryota</taxon>
        <taxon>Fungi</taxon>
        <taxon>Fungi incertae sedis</taxon>
        <taxon>Chytridiomycota</taxon>
        <taxon>Chytridiomycota incertae sedis</taxon>
        <taxon>Chytridiomycetes</taxon>
        <taxon>Rhizophydiales</taxon>
        <taxon>Terramycetaceae</taxon>
        <taxon>Boothiomyces</taxon>
    </lineage>
</organism>
<dbReference type="CDD" id="cd01398">
    <property type="entry name" value="RPI_A"/>
    <property type="match status" value="1"/>
</dbReference>
<reference evidence="9" key="1">
    <citation type="submission" date="2020-05" db="EMBL/GenBank/DDBJ databases">
        <title>Phylogenomic resolution of chytrid fungi.</title>
        <authorList>
            <person name="Stajich J.E."/>
            <person name="Amses K."/>
            <person name="Simmons R."/>
            <person name="Seto K."/>
            <person name="Myers J."/>
            <person name="Bonds A."/>
            <person name="Quandt C.A."/>
            <person name="Barry K."/>
            <person name="Liu P."/>
            <person name="Grigoriev I."/>
            <person name="Longcore J.E."/>
            <person name="James T.Y."/>
        </authorList>
    </citation>
    <scope>NUCLEOTIDE SEQUENCE</scope>
    <source>
        <strain evidence="9">PLAUS21</strain>
    </source>
</reference>
<dbReference type="GO" id="GO:0009052">
    <property type="term" value="P:pentose-phosphate shunt, non-oxidative branch"/>
    <property type="evidence" value="ECO:0007669"/>
    <property type="project" value="InterPro"/>
</dbReference>
<sequence length="236" mass="25363">MADLAELAKQKASFQAIDQQINASTKIIGIGSGSTVVYAVQRLAERVKQESLDIKACIPSSFQSQQLIVQHGLPLATLNQYPKIDVTFDGADEVDDGLNAIKGGGACQLQEKLLIANSAKWFIVADYRKDSSALGQQWKKGVPIEVVPSAYVAVMDRIKELGGKPVLRMATAKAGPVVTDNGMFVVDADFGEIKDPKSLDLKLQVIPGIVETGLFCGLSDGVYFGMQDGTVKSRFK</sequence>
<evidence type="ECO:0000256" key="6">
    <source>
        <dbReference type="ARBA" id="ARBA00023235"/>
    </source>
</evidence>
<dbReference type="EMBL" id="JADGKB010000006">
    <property type="protein sequence ID" value="KAJ3261377.1"/>
    <property type="molecule type" value="Genomic_DNA"/>
</dbReference>
<evidence type="ECO:0000256" key="4">
    <source>
        <dbReference type="ARBA" id="ARBA00011959"/>
    </source>
</evidence>
<dbReference type="PANTHER" id="PTHR11934:SF0">
    <property type="entry name" value="RIBOSE-5-PHOSPHATE ISOMERASE"/>
    <property type="match status" value="1"/>
</dbReference>
<dbReference type="SUPFAM" id="SSF100950">
    <property type="entry name" value="NagB/RpiA/CoA transferase-like"/>
    <property type="match status" value="1"/>
</dbReference>
<name>A0AAD5ULE2_9FUNG</name>
<dbReference type="Gene3D" id="3.30.70.260">
    <property type="match status" value="1"/>
</dbReference>
<keyword evidence="6" id="KW-0413">Isomerase</keyword>
<accession>A0AAD5ULE2</accession>
<dbReference type="Pfam" id="PF06026">
    <property type="entry name" value="Rib_5-P_isom_A"/>
    <property type="match status" value="1"/>
</dbReference>
<evidence type="ECO:0000313" key="9">
    <source>
        <dbReference type="EMBL" id="KAJ3261377.1"/>
    </source>
</evidence>
<evidence type="ECO:0000256" key="1">
    <source>
        <dbReference type="ARBA" id="ARBA00001713"/>
    </source>
</evidence>
<dbReference type="Proteomes" id="UP001210925">
    <property type="component" value="Unassembled WGS sequence"/>
</dbReference>
<dbReference type="SUPFAM" id="SSF75445">
    <property type="entry name" value="D-ribose-5-phosphate isomerase (RpiA), lid domain"/>
    <property type="match status" value="1"/>
</dbReference>
<dbReference type="GO" id="GO:0006014">
    <property type="term" value="P:D-ribose metabolic process"/>
    <property type="evidence" value="ECO:0007669"/>
    <property type="project" value="TreeGrafter"/>
</dbReference>
<dbReference type="EC" id="5.3.1.6" evidence="4"/>
<evidence type="ECO:0000256" key="3">
    <source>
        <dbReference type="ARBA" id="ARBA00008088"/>
    </source>
</evidence>
<dbReference type="GO" id="GO:0005737">
    <property type="term" value="C:cytoplasm"/>
    <property type="evidence" value="ECO:0007669"/>
    <property type="project" value="TreeGrafter"/>
</dbReference>
<evidence type="ECO:0000256" key="2">
    <source>
        <dbReference type="ARBA" id="ARBA00004988"/>
    </source>
</evidence>
<protein>
    <recommendedName>
        <fullName evidence="5">Ribose-5-phosphate isomerase</fullName>
        <ecNumber evidence="4">5.3.1.6</ecNumber>
    </recommendedName>
    <alternativeName>
        <fullName evidence="8">D-ribose-5-phosphate ketol-isomerase</fullName>
    </alternativeName>
    <alternativeName>
        <fullName evidence="7">Phosphoriboisomerase</fullName>
    </alternativeName>
</protein>
<dbReference type="AlphaFoldDB" id="A0AAD5ULE2"/>
<comment type="similarity">
    <text evidence="3">Belongs to the ribose 5-phosphate isomerase family.</text>
</comment>
<dbReference type="InterPro" id="IPR004788">
    <property type="entry name" value="Ribose5P_isomerase_type_A"/>
</dbReference>
<evidence type="ECO:0000313" key="10">
    <source>
        <dbReference type="Proteomes" id="UP001210925"/>
    </source>
</evidence>
<dbReference type="GO" id="GO:0004751">
    <property type="term" value="F:ribose-5-phosphate isomerase activity"/>
    <property type="evidence" value="ECO:0007669"/>
    <property type="project" value="UniProtKB-EC"/>
</dbReference>
<dbReference type="InterPro" id="IPR037171">
    <property type="entry name" value="NagB/RpiA_transferase-like"/>
</dbReference>
<dbReference type="InterPro" id="IPR020672">
    <property type="entry name" value="Ribose5P_isomerase_typA_subgr"/>
</dbReference>
<evidence type="ECO:0000256" key="5">
    <source>
        <dbReference type="ARBA" id="ARBA00019150"/>
    </source>
</evidence>
<dbReference type="Gene3D" id="3.40.50.1360">
    <property type="match status" value="1"/>
</dbReference>
<dbReference type="FunFam" id="3.30.70.260:FF:000018">
    <property type="entry name" value="Ribose-5-phosphate isomerase A"/>
    <property type="match status" value="1"/>
</dbReference>
<dbReference type="HAMAP" id="MF_00170">
    <property type="entry name" value="Rib_5P_isom_A"/>
    <property type="match status" value="1"/>
</dbReference>
<gene>
    <name evidence="9" type="ORF">HK103_005985</name>
</gene>
<comment type="caution">
    <text evidence="9">The sequence shown here is derived from an EMBL/GenBank/DDBJ whole genome shotgun (WGS) entry which is preliminary data.</text>
</comment>
<dbReference type="NCBIfam" id="TIGR00021">
    <property type="entry name" value="rpiA"/>
    <property type="match status" value="1"/>
</dbReference>
<keyword evidence="10" id="KW-1185">Reference proteome</keyword>
<dbReference type="NCBIfam" id="NF001924">
    <property type="entry name" value="PRK00702.1"/>
    <property type="match status" value="1"/>
</dbReference>
<proteinExistence type="inferred from homology"/>
<comment type="pathway">
    <text evidence="2">Carbohydrate degradation; pentose phosphate pathway; D-ribose 5-phosphate from D-ribulose 5-phosphate (non-oxidative stage): step 1/1.</text>
</comment>
<evidence type="ECO:0000256" key="7">
    <source>
        <dbReference type="ARBA" id="ARBA00029734"/>
    </source>
</evidence>
<evidence type="ECO:0000256" key="8">
    <source>
        <dbReference type="ARBA" id="ARBA00032273"/>
    </source>
</evidence>